<reference evidence="2 3" key="2">
    <citation type="journal article" date="2012" name="PLoS Pathog.">
        <title>Diverse lifestyles and strategies of plant pathogenesis encoded in the genomes of eighteen Dothideomycetes fungi.</title>
        <authorList>
            <person name="Ohm R.A."/>
            <person name="Feau N."/>
            <person name="Henrissat B."/>
            <person name="Schoch C.L."/>
            <person name="Horwitz B.A."/>
            <person name="Barry K.W."/>
            <person name="Condon B.J."/>
            <person name="Copeland A.C."/>
            <person name="Dhillon B."/>
            <person name="Glaser F."/>
            <person name="Hesse C.N."/>
            <person name="Kosti I."/>
            <person name="LaButti K."/>
            <person name="Lindquist E.A."/>
            <person name="Lucas S."/>
            <person name="Salamov A.A."/>
            <person name="Bradshaw R.E."/>
            <person name="Ciuffetti L."/>
            <person name="Hamelin R.C."/>
            <person name="Kema G.H.J."/>
            <person name="Lawrence C."/>
            <person name="Scott J.A."/>
            <person name="Spatafora J.W."/>
            <person name="Turgeon B.G."/>
            <person name="de Wit P.J.G.M."/>
            <person name="Zhong S."/>
            <person name="Goodwin S.B."/>
            <person name="Grigoriev I.V."/>
        </authorList>
    </citation>
    <scope>NUCLEOTIDE SEQUENCE [LARGE SCALE GENOMIC DNA]</scope>
    <source>
        <strain evidence="3">NZE10 / CBS 128990</strain>
    </source>
</reference>
<sequence length="544" mass="61244">MAPGKRTRRTASAEPSQSPSKRVRRAPPPKPYDSQLQALEQSQSVQSKARRRMSPSKRVLSPVQEEGLEDEESRLHNQALNASMGLAAEAVAIEEDEDNVDADNEDHHEAEEAEEDEATTAEVEPPFKFSYGLSFRVLCGAKTVGVKMWPSVSSNDAANIVTAWTTWLSKWDLTYNETGRQHTDIYKPHAGRITSSFERCGQLSLVNDLPQDPDVAEHLLRRSKIQLKLWAQQSKKGLQLELACLVVERSTGAPARTPGSQRRAAQRSANETQLAAIRQGTYGTQRSSDDGLFVGGDSPLRRDGMVFDEDNHLVSDVAPADDNFISRLMKQWRCSNRYCSNFGKTCFFTGPDNPEDHCKLGDEIARRWHKAAKVYERDSSKPYCTLLDPGSALTAKLWKSRGKDKLNPYSASVSKQAGGVPFIFKQYIGHSRYGVVSSSPTRRSPSTSPPVLFSSQPDTVEPSTIVRRCFDWLIRDSVFWQNRSADLDAIYDLLVNDKDFDLQQIYNIKATVWVKEYNLREGQYTKLKVGIQKYRHSTAYRQQD</sequence>
<feature type="region of interest" description="Disordered" evidence="1">
    <location>
        <begin position="435"/>
        <end position="455"/>
    </location>
</feature>
<feature type="compositionally biased region" description="Low complexity" evidence="1">
    <location>
        <begin position="437"/>
        <end position="450"/>
    </location>
</feature>
<dbReference type="Proteomes" id="UP000016933">
    <property type="component" value="Unassembled WGS sequence"/>
</dbReference>
<keyword evidence="3" id="KW-1185">Reference proteome</keyword>
<evidence type="ECO:0000256" key="1">
    <source>
        <dbReference type="SAM" id="MobiDB-lite"/>
    </source>
</evidence>
<name>M2XG31_DOTSN</name>
<evidence type="ECO:0000313" key="2">
    <source>
        <dbReference type="EMBL" id="EME38026.1"/>
    </source>
</evidence>
<feature type="region of interest" description="Disordered" evidence="1">
    <location>
        <begin position="1"/>
        <end position="73"/>
    </location>
</feature>
<protein>
    <submittedName>
        <fullName evidence="2">Uncharacterized protein</fullName>
    </submittedName>
</protein>
<feature type="region of interest" description="Disordered" evidence="1">
    <location>
        <begin position="98"/>
        <end position="122"/>
    </location>
</feature>
<feature type="compositionally biased region" description="Polar residues" evidence="1">
    <location>
        <begin position="34"/>
        <end position="47"/>
    </location>
</feature>
<proteinExistence type="predicted"/>
<accession>M2XG31</accession>
<evidence type="ECO:0000313" key="3">
    <source>
        <dbReference type="Proteomes" id="UP000016933"/>
    </source>
</evidence>
<dbReference type="EMBL" id="KB446550">
    <property type="protein sequence ID" value="EME38026.1"/>
    <property type="molecule type" value="Genomic_DNA"/>
</dbReference>
<dbReference type="AlphaFoldDB" id="M2XG31"/>
<dbReference type="HOGENOM" id="CLU_500599_0_0_1"/>
<gene>
    <name evidence="2" type="ORF">DOTSEDRAFT_48835</name>
</gene>
<organism evidence="2 3">
    <name type="scientific">Dothistroma septosporum (strain NZE10 / CBS 128990)</name>
    <name type="common">Red band needle blight fungus</name>
    <name type="synonym">Mycosphaerella pini</name>
    <dbReference type="NCBI Taxonomy" id="675120"/>
    <lineage>
        <taxon>Eukaryota</taxon>
        <taxon>Fungi</taxon>
        <taxon>Dikarya</taxon>
        <taxon>Ascomycota</taxon>
        <taxon>Pezizomycotina</taxon>
        <taxon>Dothideomycetes</taxon>
        <taxon>Dothideomycetidae</taxon>
        <taxon>Mycosphaerellales</taxon>
        <taxon>Mycosphaerellaceae</taxon>
        <taxon>Dothistroma</taxon>
    </lineage>
</organism>
<reference evidence="3" key="1">
    <citation type="journal article" date="2012" name="PLoS Genet.">
        <title>The genomes of the fungal plant pathogens Cladosporium fulvum and Dothistroma septosporum reveal adaptation to different hosts and lifestyles but also signatures of common ancestry.</title>
        <authorList>
            <person name="de Wit P.J.G.M."/>
            <person name="van der Burgt A."/>
            <person name="Oekmen B."/>
            <person name="Stergiopoulos I."/>
            <person name="Abd-Elsalam K.A."/>
            <person name="Aerts A.L."/>
            <person name="Bahkali A.H."/>
            <person name="Beenen H.G."/>
            <person name="Chettri P."/>
            <person name="Cox M.P."/>
            <person name="Datema E."/>
            <person name="de Vries R.P."/>
            <person name="Dhillon B."/>
            <person name="Ganley A.R."/>
            <person name="Griffiths S.A."/>
            <person name="Guo Y."/>
            <person name="Hamelin R.C."/>
            <person name="Henrissat B."/>
            <person name="Kabir M.S."/>
            <person name="Jashni M.K."/>
            <person name="Kema G."/>
            <person name="Klaubauf S."/>
            <person name="Lapidus A."/>
            <person name="Levasseur A."/>
            <person name="Lindquist E."/>
            <person name="Mehrabi R."/>
            <person name="Ohm R.A."/>
            <person name="Owen T.J."/>
            <person name="Salamov A."/>
            <person name="Schwelm A."/>
            <person name="Schijlen E."/>
            <person name="Sun H."/>
            <person name="van den Burg H.A."/>
            <person name="van Ham R.C.H.J."/>
            <person name="Zhang S."/>
            <person name="Goodwin S.B."/>
            <person name="Grigoriev I.V."/>
            <person name="Collemare J."/>
            <person name="Bradshaw R.E."/>
        </authorList>
    </citation>
    <scope>NUCLEOTIDE SEQUENCE [LARGE SCALE GENOMIC DNA]</scope>
    <source>
        <strain evidence="3">NZE10 / CBS 128990</strain>
    </source>
</reference>